<dbReference type="EMBL" id="MGBR01000001">
    <property type="protein sequence ID" value="OGK73838.1"/>
    <property type="molecule type" value="Genomic_DNA"/>
</dbReference>
<keyword evidence="1" id="KW-0472">Membrane</keyword>
<accession>A0A1F7L149</accession>
<reference evidence="3 4" key="1">
    <citation type="journal article" date="2016" name="Nat. Commun.">
        <title>Thousands of microbial genomes shed light on interconnected biogeochemical processes in an aquifer system.</title>
        <authorList>
            <person name="Anantharaman K."/>
            <person name="Brown C.T."/>
            <person name="Hug L.A."/>
            <person name="Sharon I."/>
            <person name="Castelle C.J."/>
            <person name="Probst A.J."/>
            <person name="Thomas B.C."/>
            <person name="Singh A."/>
            <person name="Wilkins M.J."/>
            <person name="Karaoz U."/>
            <person name="Brodie E.L."/>
            <person name="Williams K.H."/>
            <person name="Hubbard S.S."/>
            <person name="Banfield J.F."/>
        </authorList>
    </citation>
    <scope>NUCLEOTIDE SEQUENCE [LARGE SCALE GENOMIC DNA]</scope>
</reference>
<keyword evidence="1" id="KW-1133">Transmembrane helix</keyword>
<dbReference type="Pfam" id="PF00534">
    <property type="entry name" value="Glycos_transf_1"/>
    <property type="match status" value="1"/>
</dbReference>
<keyword evidence="1" id="KW-0812">Transmembrane</keyword>
<dbReference type="Gene3D" id="3.40.50.2000">
    <property type="entry name" value="Glycogen Phosphorylase B"/>
    <property type="match status" value="2"/>
</dbReference>
<evidence type="ECO:0000313" key="3">
    <source>
        <dbReference type="EMBL" id="OGK73838.1"/>
    </source>
</evidence>
<dbReference type="PANTHER" id="PTHR12526">
    <property type="entry name" value="GLYCOSYLTRANSFERASE"/>
    <property type="match status" value="1"/>
</dbReference>
<evidence type="ECO:0000259" key="2">
    <source>
        <dbReference type="Pfam" id="PF00534"/>
    </source>
</evidence>
<sequence length="378" mass="43331">MKILFFSTYFYPYISGITTSPYSLLSHLAKKNNVSVLTFPHLSHLSNSEQINGIQVIRMPYFFRLSKGFISPQSLFFFLRHVRRSDLVILNIPNFEGLFLAFISFLFRKKIYSLFNCKVFLGQGIMSSIINYGLNLSIYIQLLLSEKILTYTKDYVTNISMPNIFLKKTHYVFPVISQLAIDINYQKKLKKIKGNAIWLGFIGRVAREKGIEYMINTVKLVQKTYPQLELIIAGPSGKQVIGEDGYYTYVLQALKKSKIPYRLLRKLTEKCLGAFYRSIDLLILPSINKTEAFSIVQVEAMLLGTPVVVTNLPGVRIPTQLTKMGKVVEPKNITQLANAIIYILQNKKLFTNKKLIENAASIFNIKRTLKAYQDIIEE</sequence>
<proteinExistence type="predicted"/>
<name>A0A1F7L149_9BACT</name>
<evidence type="ECO:0000256" key="1">
    <source>
        <dbReference type="SAM" id="Phobius"/>
    </source>
</evidence>
<feature type="transmembrane region" description="Helical" evidence="1">
    <location>
        <begin position="119"/>
        <end position="144"/>
    </location>
</feature>
<dbReference type="GO" id="GO:0016757">
    <property type="term" value="F:glycosyltransferase activity"/>
    <property type="evidence" value="ECO:0007669"/>
    <property type="project" value="InterPro"/>
</dbReference>
<dbReference type="AlphaFoldDB" id="A0A1F7L149"/>
<organism evidence="3 4">
    <name type="scientific">Candidatus Roizmanbacteria bacterium RIFOXYD1_FULL_38_12</name>
    <dbReference type="NCBI Taxonomy" id="1802093"/>
    <lineage>
        <taxon>Bacteria</taxon>
        <taxon>Candidatus Roizmaniibacteriota</taxon>
    </lineage>
</organism>
<protein>
    <recommendedName>
        <fullName evidence="2">Glycosyl transferase family 1 domain-containing protein</fullName>
    </recommendedName>
</protein>
<feature type="transmembrane region" description="Helical" evidence="1">
    <location>
        <begin position="87"/>
        <end position="107"/>
    </location>
</feature>
<dbReference type="Proteomes" id="UP000177050">
    <property type="component" value="Unassembled WGS sequence"/>
</dbReference>
<dbReference type="SUPFAM" id="SSF53756">
    <property type="entry name" value="UDP-Glycosyltransferase/glycogen phosphorylase"/>
    <property type="match status" value="1"/>
</dbReference>
<gene>
    <name evidence="3" type="ORF">A3K52_03590</name>
</gene>
<dbReference type="InterPro" id="IPR001296">
    <property type="entry name" value="Glyco_trans_1"/>
</dbReference>
<evidence type="ECO:0000313" key="4">
    <source>
        <dbReference type="Proteomes" id="UP000177050"/>
    </source>
</evidence>
<dbReference type="CDD" id="cd03801">
    <property type="entry name" value="GT4_PimA-like"/>
    <property type="match status" value="1"/>
</dbReference>
<comment type="caution">
    <text evidence="3">The sequence shown here is derived from an EMBL/GenBank/DDBJ whole genome shotgun (WGS) entry which is preliminary data.</text>
</comment>
<feature type="domain" description="Glycosyl transferase family 1" evidence="2">
    <location>
        <begin position="190"/>
        <end position="359"/>
    </location>
</feature>